<feature type="transmembrane region" description="Helical" evidence="1">
    <location>
        <begin position="12"/>
        <end position="30"/>
    </location>
</feature>
<proteinExistence type="predicted"/>
<dbReference type="InterPro" id="IPR041033">
    <property type="entry name" value="SpaA_PFL_dom_1"/>
</dbReference>
<protein>
    <recommendedName>
        <fullName evidence="2">SpaA-like prealbumin fold domain-containing protein</fullName>
    </recommendedName>
</protein>
<organism evidence="3 4">
    <name type="scientific">Anaeromyxobacter paludicola</name>
    <dbReference type="NCBI Taxonomy" id="2918171"/>
    <lineage>
        <taxon>Bacteria</taxon>
        <taxon>Pseudomonadati</taxon>
        <taxon>Myxococcota</taxon>
        <taxon>Myxococcia</taxon>
        <taxon>Myxococcales</taxon>
        <taxon>Cystobacterineae</taxon>
        <taxon>Anaeromyxobacteraceae</taxon>
        <taxon>Anaeromyxobacter</taxon>
    </lineage>
</organism>
<keyword evidence="1" id="KW-1133">Transmembrane helix</keyword>
<dbReference type="EMBL" id="AP025592">
    <property type="protein sequence ID" value="BDG09499.1"/>
    <property type="molecule type" value="Genomic_DNA"/>
</dbReference>
<gene>
    <name evidence="3" type="ORF">AMPC_26120</name>
</gene>
<feature type="domain" description="SpaA-like prealbumin fold" evidence="2">
    <location>
        <begin position="475"/>
        <end position="549"/>
    </location>
</feature>
<sequence>MTVERYQPRQARAGWAVVLVVILAAGLAGLGCGQAQQDPGGAAAAQQAISGNLTGSLFESGDGDLVASTGAKDWGSVSSLGAFVQKADKTPKSVDNAFGQGTKEDGADVTIVDGSIPPNKSDLTEFYMFHEILPVTTTTGTTDHTFVYLAWERSNVLGSANMDFEFNQLEQTDKALLDDPPGTTGHTTIARKCGDMLVTFDFTNGGGNPVLGLLRWLDTGTTCPTGFGTFTANDCFASNTLPCWGKRVDLSAAGFANGAVNTSAVTDPIQSNLSLPALTFGEAGIDLTAAKVFPAGQCINFASLFLKSRSSASFTSEVKDFIAPAPANINNCGNLDILKVDDSNTDPTLAAPLAGAVFGLYTGAPSSAGSLTCSGTAVTLGTPPVAVTCTTGNTGHCQMSNLPPGTYCVAETTGVAYHDLAPAQSVTVAGTATVQVTFVDPRQFGAVLVTKVGKDKRCTGAGAPDATCKAAGVRYLSGAKFDVKDTSGNVVGTITTGTDGTGCLDKSSASSATGLLLGPVTLNVSETAAPTGFAKDATAQSVTLNKKADCSTTGVANAGSPANAFVDTPLSSLSVSFASEVALGVTTATVQCTGDTAASNLVEGTPYALTHLVPGTYSCTVVIDP</sequence>
<reference evidence="4" key="1">
    <citation type="journal article" date="2022" name="Int. J. Syst. Evol. Microbiol.">
        <title>Anaeromyxobacter oryzae sp. nov., Anaeromyxobacter diazotrophicus sp. nov. and Anaeromyxobacter paludicola sp. nov., isolated from paddy soils.</title>
        <authorList>
            <person name="Itoh H."/>
            <person name="Xu Z."/>
            <person name="Mise K."/>
            <person name="Masuda Y."/>
            <person name="Ushijima N."/>
            <person name="Hayakawa C."/>
            <person name="Shiratori Y."/>
            <person name="Senoo K."/>
        </authorList>
    </citation>
    <scope>NUCLEOTIDE SEQUENCE [LARGE SCALE GENOMIC DNA]</scope>
    <source>
        <strain evidence="4">Red630</strain>
    </source>
</reference>
<dbReference type="InterPro" id="IPR013783">
    <property type="entry name" value="Ig-like_fold"/>
</dbReference>
<evidence type="ECO:0000313" key="3">
    <source>
        <dbReference type="EMBL" id="BDG09499.1"/>
    </source>
</evidence>
<accession>A0ABM7XCE1</accession>
<dbReference type="Gene3D" id="2.60.40.10">
    <property type="entry name" value="Immunoglobulins"/>
    <property type="match status" value="2"/>
</dbReference>
<feature type="domain" description="SpaA-like prealbumin fold" evidence="2">
    <location>
        <begin position="334"/>
        <end position="439"/>
    </location>
</feature>
<dbReference type="Pfam" id="PF17802">
    <property type="entry name" value="SpaA"/>
    <property type="match status" value="2"/>
</dbReference>
<keyword evidence="1" id="KW-0812">Transmembrane</keyword>
<keyword evidence="1" id="KW-0472">Membrane</keyword>
<evidence type="ECO:0000313" key="4">
    <source>
        <dbReference type="Proteomes" id="UP001162734"/>
    </source>
</evidence>
<dbReference type="Proteomes" id="UP001162734">
    <property type="component" value="Chromosome"/>
</dbReference>
<evidence type="ECO:0000259" key="2">
    <source>
        <dbReference type="Pfam" id="PF17802"/>
    </source>
</evidence>
<keyword evidence="4" id="KW-1185">Reference proteome</keyword>
<evidence type="ECO:0000256" key="1">
    <source>
        <dbReference type="SAM" id="Phobius"/>
    </source>
</evidence>
<name>A0ABM7XCE1_9BACT</name>
<dbReference type="RefSeq" id="WP_248341758.1">
    <property type="nucleotide sequence ID" value="NZ_AP025592.1"/>
</dbReference>
<dbReference type="SUPFAM" id="SSF117074">
    <property type="entry name" value="Hypothetical protein PA1324"/>
    <property type="match status" value="1"/>
</dbReference>
<dbReference type="PROSITE" id="PS51257">
    <property type="entry name" value="PROKAR_LIPOPROTEIN"/>
    <property type="match status" value="1"/>
</dbReference>